<evidence type="ECO:0000313" key="6">
    <source>
        <dbReference type="EMBL" id="MCB5200035.1"/>
    </source>
</evidence>
<organism evidence="6 7">
    <name type="scientific">Loktanella gaetbuli</name>
    <dbReference type="NCBI Taxonomy" id="2881335"/>
    <lineage>
        <taxon>Bacteria</taxon>
        <taxon>Pseudomonadati</taxon>
        <taxon>Pseudomonadota</taxon>
        <taxon>Alphaproteobacteria</taxon>
        <taxon>Rhodobacterales</taxon>
        <taxon>Roseobacteraceae</taxon>
        <taxon>Loktanella</taxon>
    </lineage>
</organism>
<keyword evidence="4" id="KW-1133">Transmembrane helix</keyword>
<feature type="region of interest" description="Disordered" evidence="3">
    <location>
        <begin position="259"/>
        <end position="282"/>
    </location>
</feature>
<feature type="transmembrane region" description="Helical" evidence="4">
    <location>
        <begin position="302"/>
        <end position="323"/>
    </location>
</feature>
<dbReference type="Pfam" id="PF00106">
    <property type="entry name" value="adh_short"/>
    <property type="match status" value="1"/>
</dbReference>
<keyword evidence="7" id="KW-1185">Reference proteome</keyword>
<dbReference type="Proteomes" id="UP001138961">
    <property type="component" value="Unassembled WGS sequence"/>
</dbReference>
<feature type="domain" description="Ketoreductase" evidence="5">
    <location>
        <begin position="4"/>
        <end position="182"/>
    </location>
</feature>
<proteinExistence type="inferred from homology"/>
<dbReference type="EMBL" id="JAJATZ010000005">
    <property type="protein sequence ID" value="MCB5200035.1"/>
    <property type="molecule type" value="Genomic_DNA"/>
</dbReference>
<name>A0ABS8BWA6_9RHOB</name>
<dbReference type="PANTHER" id="PTHR44196:SF1">
    <property type="entry name" value="DEHYDROGENASE_REDUCTASE SDR FAMILY MEMBER 7B"/>
    <property type="match status" value="1"/>
</dbReference>
<dbReference type="InterPro" id="IPR020904">
    <property type="entry name" value="Sc_DH/Rdtase_CS"/>
</dbReference>
<dbReference type="InterPro" id="IPR057326">
    <property type="entry name" value="KR_dom"/>
</dbReference>
<dbReference type="InterPro" id="IPR002347">
    <property type="entry name" value="SDR_fam"/>
</dbReference>
<comment type="caution">
    <text evidence="6">The sequence shown here is derived from an EMBL/GenBank/DDBJ whole genome shotgun (WGS) entry which is preliminary data.</text>
</comment>
<comment type="similarity">
    <text evidence="1">Belongs to the short-chain dehydrogenases/reductases (SDR) family.</text>
</comment>
<dbReference type="PANTHER" id="PTHR44196">
    <property type="entry name" value="DEHYDROGENASE/REDUCTASE SDR FAMILY MEMBER 7B"/>
    <property type="match status" value="1"/>
</dbReference>
<reference evidence="6" key="1">
    <citation type="submission" date="2021-10" db="EMBL/GenBank/DDBJ databases">
        <title>Loktanella gaetbuli sp. nov., isolated from a tidal flat.</title>
        <authorList>
            <person name="Park S."/>
            <person name="Yoon J.-H."/>
        </authorList>
    </citation>
    <scope>NUCLEOTIDE SEQUENCE</scope>
    <source>
        <strain evidence="6">TSTF-M6</strain>
    </source>
</reference>
<keyword evidence="4" id="KW-0472">Membrane</keyword>
<gene>
    <name evidence="6" type="ORF">LGQ03_12365</name>
</gene>
<dbReference type="Gene3D" id="3.40.50.720">
    <property type="entry name" value="NAD(P)-binding Rossmann-like Domain"/>
    <property type="match status" value="1"/>
</dbReference>
<sequence>MTDAIVLGGTAGVGRAVVDALVARGMTVGVIARGGDRLDGLRRAHPQGRIKTASADVGDAEALTDAVATLVADRAPVVWVNCAMSTAFCKFADLPVADFDKIIRTTFLGQVNGTRLALAHMQHGNIVHVGSGLAYRPVPGQAAYVAAKHAINGFAGAVRSELMQDRPDLHLSLVQLPAMDTPQFEWARNNLDMKPQPAPPVYHPDVAARAVLKAIDGNLREVLVGTSVLKLVFGDMLLPGYIDRRLSRNGIEMQKSDQPAWAAPDADNLHAPVARPGSATGDFDGDVAPTALTVDADRARKVIAGGIVAAAFGLGALVATTAARRRQTSLPHRVPRRLR</sequence>
<dbReference type="SUPFAM" id="SSF51735">
    <property type="entry name" value="NAD(P)-binding Rossmann-fold domains"/>
    <property type="match status" value="1"/>
</dbReference>
<dbReference type="NCBIfam" id="NF005495">
    <property type="entry name" value="PRK07109.1"/>
    <property type="match status" value="1"/>
</dbReference>
<evidence type="ECO:0000256" key="3">
    <source>
        <dbReference type="SAM" id="MobiDB-lite"/>
    </source>
</evidence>
<evidence type="ECO:0000259" key="5">
    <source>
        <dbReference type="SMART" id="SM00822"/>
    </source>
</evidence>
<evidence type="ECO:0000256" key="1">
    <source>
        <dbReference type="ARBA" id="ARBA00006484"/>
    </source>
</evidence>
<dbReference type="SMART" id="SM00822">
    <property type="entry name" value="PKS_KR"/>
    <property type="match status" value="1"/>
</dbReference>
<dbReference type="PROSITE" id="PS00061">
    <property type="entry name" value="ADH_SHORT"/>
    <property type="match status" value="1"/>
</dbReference>
<protein>
    <submittedName>
        <fullName evidence="6">SDR family NAD(P)-dependent oxidoreductase</fullName>
    </submittedName>
</protein>
<evidence type="ECO:0000313" key="7">
    <source>
        <dbReference type="Proteomes" id="UP001138961"/>
    </source>
</evidence>
<dbReference type="PRINTS" id="PR00081">
    <property type="entry name" value="GDHRDH"/>
</dbReference>
<keyword evidence="4" id="KW-0812">Transmembrane</keyword>
<evidence type="ECO:0000256" key="2">
    <source>
        <dbReference type="ARBA" id="ARBA00023002"/>
    </source>
</evidence>
<accession>A0ABS8BWA6</accession>
<dbReference type="RefSeq" id="WP_226748649.1">
    <property type="nucleotide sequence ID" value="NZ_JAJATZ010000005.1"/>
</dbReference>
<keyword evidence="2" id="KW-0560">Oxidoreductase</keyword>
<evidence type="ECO:0000256" key="4">
    <source>
        <dbReference type="SAM" id="Phobius"/>
    </source>
</evidence>
<dbReference type="InterPro" id="IPR036291">
    <property type="entry name" value="NAD(P)-bd_dom_sf"/>
</dbReference>